<name>A0ABY5KPX4_9CELL</name>
<dbReference type="Proteomes" id="UP001316384">
    <property type="component" value="Chromosome"/>
</dbReference>
<accession>A0ABY5KPX4</accession>
<reference evidence="1 2" key="1">
    <citation type="submission" date="2022-07" db="EMBL/GenBank/DDBJ databases">
        <title>Novel species in genus cellulomonas.</title>
        <authorList>
            <person name="Ye L."/>
        </authorList>
    </citation>
    <scope>NUCLEOTIDE SEQUENCE [LARGE SCALE GENOMIC DNA]</scope>
    <source>
        <strain evidence="2">zg-B89</strain>
    </source>
</reference>
<dbReference type="Pfam" id="PF11855">
    <property type="entry name" value="DUF3375"/>
    <property type="match status" value="1"/>
</dbReference>
<protein>
    <submittedName>
        <fullName evidence="1">DUF3375 domain-containing protein</fullName>
    </submittedName>
</protein>
<keyword evidence="2" id="KW-1185">Reference proteome</keyword>
<gene>
    <name evidence="1" type="ORF">NP048_19020</name>
</gene>
<evidence type="ECO:0000313" key="2">
    <source>
        <dbReference type="Proteomes" id="UP001316384"/>
    </source>
</evidence>
<organism evidence="1 2">
    <name type="scientific">Cellulomonas xiejunii</name>
    <dbReference type="NCBI Taxonomy" id="2968083"/>
    <lineage>
        <taxon>Bacteria</taxon>
        <taxon>Bacillati</taxon>
        <taxon>Actinomycetota</taxon>
        <taxon>Actinomycetes</taxon>
        <taxon>Micrococcales</taxon>
        <taxon>Cellulomonadaceae</taxon>
        <taxon>Cellulomonas</taxon>
    </lineage>
</organism>
<sequence length="494" mass="55172">MSDIVGEFARVSTAFEQPTLGLLHRRDAAVILALFRSTFSNERLSVPTVNLHQHVETCLGELKAAGVTPLPQGDGRTLCQRWMNGQWLVRSAEDDGTETYSLTSHAREALDVVQRMMRDRAALSEHRIATIVATARRFNAEANPDRASRIAILDAEIAHRTAERNRLAEGGPMATVTEESMLLRYIELQGLVSGLPSDFARVEESFTTLRKTLLESFRAEGVGAGRVVDEYLERAENLMSSTAEGRAFEGAFDLLRDEALLLQLREDLNALLEHPLGADILTDSDRRELRGIVRLIHTGIESVLTRRSKVTAALREYIATHNPGRDRELEHVLRKLDDELTRWMSGAGRRAAVDVRLIPERVEVTHLRERFYDPSIESDPDPLFSPEEEPPTSFSLQELKAHGGPTLGALRQHMNDLFDAGKFTTLGQMFVQLDDDLRRPVEILGALQLATNHDGIEPTEGTEQYQTVRPDGRKRTFTVPRMAARPAPATGEHA</sequence>
<dbReference type="EMBL" id="CP101987">
    <property type="protein sequence ID" value="UUI71850.1"/>
    <property type="molecule type" value="Genomic_DNA"/>
</dbReference>
<dbReference type="InterPro" id="IPR021804">
    <property type="entry name" value="DUF3375"/>
</dbReference>
<dbReference type="RefSeq" id="WP_227576885.1">
    <property type="nucleotide sequence ID" value="NZ_CP101987.1"/>
</dbReference>
<proteinExistence type="predicted"/>
<evidence type="ECO:0000313" key="1">
    <source>
        <dbReference type="EMBL" id="UUI71850.1"/>
    </source>
</evidence>